<organism evidence="1 2">
    <name type="scientific">Pseudosulfitobacter pseudonitzschiae</name>
    <dbReference type="NCBI Taxonomy" id="1402135"/>
    <lineage>
        <taxon>Bacteria</taxon>
        <taxon>Pseudomonadati</taxon>
        <taxon>Pseudomonadota</taxon>
        <taxon>Alphaproteobacteria</taxon>
        <taxon>Rhodobacterales</taxon>
        <taxon>Roseobacteraceae</taxon>
        <taxon>Pseudosulfitobacter</taxon>
    </lineage>
</organism>
<dbReference type="AlphaFoldDB" id="A0A221K0R5"/>
<keyword evidence="2" id="KW-1185">Reference proteome</keyword>
<gene>
    <name evidence="1" type="ORF">SULPSESMR1_01692</name>
</gene>
<protein>
    <submittedName>
        <fullName evidence="1">Uncharacterized protein</fullName>
    </submittedName>
</protein>
<dbReference type="RefSeq" id="WP_089420405.1">
    <property type="nucleotide sequence ID" value="NZ_CP022415.1"/>
</dbReference>
<dbReference type="Proteomes" id="UP000199754">
    <property type="component" value="Chromosome"/>
</dbReference>
<dbReference type="EMBL" id="CP022415">
    <property type="protein sequence ID" value="ASM72503.1"/>
    <property type="molecule type" value="Genomic_DNA"/>
</dbReference>
<dbReference type="OrthoDB" id="7456251at2"/>
<evidence type="ECO:0000313" key="2">
    <source>
        <dbReference type="Proteomes" id="UP000199754"/>
    </source>
</evidence>
<reference evidence="1 2" key="1">
    <citation type="submission" date="2017-07" db="EMBL/GenBank/DDBJ databases">
        <title>Genome Sequence of Sulfitobacter pseudonitzschiae Strain SMR1 Isolated from a culture of the Diatom Skeletonema marinoi.</title>
        <authorList>
            <person name="Topel M."/>
            <person name="Pinder M.I.M."/>
            <person name="Johansson O.N."/>
            <person name="Kourtchenko O."/>
            <person name="Godhe A."/>
            <person name="Clarke A.K."/>
        </authorList>
    </citation>
    <scope>NUCLEOTIDE SEQUENCE [LARGE SCALE GENOMIC DNA]</scope>
    <source>
        <strain evidence="1 2">SMR1</strain>
    </source>
</reference>
<evidence type="ECO:0000313" key="1">
    <source>
        <dbReference type="EMBL" id="ASM72503.1"/>
    </source>
</evidence>
<dbReference type="STRING" id="1402135.SAMN05444149_101886"/>
<proteinExistence type="predicted"/>
<sequence length="310" mass="33809">MKIILPVPVTGLTLTATNVAEDDHAVWSALTTYARGEFAISLVTHAVYRSLLDDNTGNDPDLEVAALADPLVDNPDPVYWQIIGATNRWRVFDRKPSQPAVQAGSIEFEVTPGVFIGGLAGYGIVADTVRVRVYADPDLIYDRTVEMNDESAVTDWLAYFVEPFRPLEEFVLTDLPVLGTPRIVVTATGPEVAVGQIVQGYVSELGITPQDGIAASGLDFSFVQTDDFGNLETMKREATRLMDFDVVVKRNSVAAVTRILKGLRGGTPVVWIASETNEYAATNYGFYRGYRTLYTGADHAIISIEVQGIV</sequence>
<dbReference type="KEGG" id="spse:SULPSESMR1_01692"/>
<name>A0A221K0R5_9RHOB</name>
<accession>A0A221K0R5</accession>